<dbReference type="Proteomes" id="UP000253817">
    <property type="component" value="Unassembled WGS sequence"/>
</dbReference>
<protein>
    <recommendedName>
        <fullName evidence="6">Carboxypeptidase regulatory-like domain-containing protein</fullName>
    </recommendedName>
</protein>
<evidence type="ECO:0000313" key="5">
    <source>
        <dbReference type="Proteomes" id="UP000270112"/>
    </source>
</evidence>
<name>A0A3N0J051_9ACTN</name>
<evidence type="ECO:0000256" key="1">
    <source>
        <dbReference type="SAM" id="MobiDB-lite"/>
    </source>
</evidence>
<accession>A0A3N0J051</accession>
<dbReference type="EMBL" id="PPTT01000008">
    <property type="protein sequence ID" value="RDB69614.1"/>
    <property type="molecule type" value="Genomic_DNA"/>
</dbReference>
<organism evidence="3 5">
    <name type="scientific">Eggerthella sinensis</name>
    <dbReference type="NCBI Taxonomy" id="242230"/>
    <lineage>
        <taxon>Bacteria</taxon>
        <taxon>Bacillati</taxon>
        <taxon>Actinomycetota</taxon>
        <taxon>Coriobacteriia</taxon>
        <taxon>Eggerthellales</taxon>
        <taxon>Eggerthellaceae</taxon>
        <taxon>Eggerthella</taxon>
    </lineage>
</organism>
<feature type="compositionally biased region" description="Gly residues" evidence="1">
    <location>
        <begin position="259"/>
        <end position="268"/>
    </location>
</feature>
<dbReference type="EMBL" id="QICC01000011">
    <property type="protein sequence ID" value="RNM42525.1"/>
    <property type="molecule type" value="Genomic_DNA"/>
</dbReference>
<dbReference type="InterPro" id="IPR013784">
    <property type="entry name" value="Carb-bd-like_fold"/>
</dbReference>
<feature type="region of interest" description="Disordered" evidence="1">
    <location>
        <begin position="243"/>
        <end position="355"/>
    </location>
</feature>
<reference evidence="3" key="3">
    <citation type="journal article" date="2019" name="Microbiol. Resour. Announc.">
        <title>Draft Genome Sequences of Type Strains of Gordonibacter faecihominis, Paraeggerthella hongkongensis, Parvibacter caecicola,Slackia equolifaciens, Slackia faecicanis, and Slackia isoflavoniconvertens.</title>
        <authorList>
            <person name="Danylec N."/>
            <person name="Stoll D.A."/>
            <person name="Dotsch A."/>
            <person name="Huch M."/>
        </authorList>
    </citation>
    <scope>NUCLEOTIDE SEQUENCE</scope>
    <source>
        <strain evidence="3">DSM 16107</strain>
    </source>
</reference>
<feature type="compositionally biased region" description="Low complexity" evidence="1">
    <location>
        <begin position="292"/>
        <end position="325"/>
    </location>
</feature>
<keyword evidence="4" id="KW-1185">Reference proteome</keyword>
<dbReference type="Proteomes" id="UP000270112">
    <property type="component" value="Unassembled WGS sequence"/>
</dbReference>
<evidence type="ECO:0000313" key="3">
    <source>
        <dbReference type="EMBL" id="RNM42525.1"/>
    </source>
</evidence>
<feature type="compositionally biased region" description="Low complexity" evidence="1">
    <location>
        <begin position="269"/>
        <end position="279"/>
    </location>
</feature>
<evidence type="ECO:0000313" key="4">
    <source>
        <dbReference type="Proteomes" id="UP000253817"/>
    </source>
</evidence>
<feature type="compositionally biased region" description="Low complexity" evidence="1">
    <location>
        <begin position="332"/>
        <end position="351"/>
    </location>
</feature>
<dbReference type="GO" id="GO:0030246">
    <property type="term" value="F:carbohydrate binding"/>
    <property type="evidence" value="ECO:0007669"/>
    <property type="project" value="InterPro"/>
</dbReference>
<comment type="caution">
    <text evidence="3">The sequence shown here is derived from an EMBL/GenBank/DDBJ whole genome shotgun (WGS) entry which is preliminary data.</text>
</comment>
<sequence length="500" mass="50339">MLALLLLVALTTTSMVSYLLGRSASGPLGQATDTIQLAPEEASTRTATHLTGQVAYEDGSPAAGLKLELHSDPIVTEADDEGVFLFPNVPFGTHRIIVYGPDGSVAAERPVSIVQSSDEQGVSITKEGDGGCAITVAVDVRILEIAIRLQDDGLDILATGCTYANGEGRVTTPAGSVSVESGVVVTPNGHVHLPDGTIVIPRSGRNAAAIILPDDTVIYPDEQVDGSGYTVATDGTVALADGTEIRPGGQVVTSDGATHGPGEGGIVVSGGSVVTPIGGSSSGGGNAPSGPPSDSDSPGSVAGPVRDLPSAGSGSSGGEAPSTGDSPGGTTGDDPSTSDDPPSGDNPSSGSLFVYGENRGGYASWTQNSVIDLFYNRTSGAQEPMAPGSSGSYRFLLQNSRASRLNVTISLSEAGLHVPLAFTLTPLDADGRRLADRAVAGSLSARGGLALPAAVAGHAIAGYRLDWVWPAEGNDAVDTAIGSGENLVYLLSMTIHAEES</sequence>
<gene>
    <name evidence="2" type="ORF">C1876_06040</name>
    <name evidence="3" type="ORF">DMP09_04620</name>
</gene>
<evidence type="ECO:0008006" key="6">
    <source>
        <dbReference type="Google" id="ProtNLM"/>
    </source>
</evidence>
<dbReference type="SUPFAM" id="SSF49452">
    <property type="entry name" value="Starch-binding domain-like"/>
    <property type="match status" value="1"/>
</dbReference>
<reference evidence="5" key="2">
    <citation type="submission" date="2018-05" db="EMBL/GenBank/DDBJ databases">
        <title>Genome Sequencing of selected type strains of the family Eggerthellaceae.</title>
        <authorList>
            <person name="Danylec N."/>
            <person name="Stoll D.A."/>
            <person name="Doetsch A."/>
            <person name="Huch M."/>
        </authorList>
    </citation>
    <scope>NUCLEOTIDE SEQUENCE [LARGE SCALE GENOMIC DNA]</scope>
    <source>
        <strain evidence="5">DSM 16107</strain>
    </source>
</reference>
<reference evidence="2 4" key="1">
    <citation type="journal article" date="2018" name="Elife">
        <title>Discovery and characterization of a prevalent human gut bacterial enzyme sufficient for the inactivation of a family of plant toxins.</title>
        <authorList>
            <person name="Koppel N."/>
            <person name="Bisanz J.E."/>
            <person name="Pandelia M.E."/>
            <person name="Turnbaugh P.J."/>
            <person name="Balskus E.P."/>
        </authorList>
    </citation>
    <scope>NUCLEOTIDE SEQUENCE [LARGE SCALE GENOMIC DNA]</scope>
    <source>
        <strain evidence="2 4">DSM 16107</strain>
    </source>
</reference>
<dbReference type="AlphaFoldDB" id="A0A3N0J051"/>
<proteinExistence type="predicted"/>
<evidence type="ECO:0000313" key="2">
    <source>
        <dbReference type="EMBL" id="RDB69614.1"/>
    </source>
</evidence>